<gene>
    <name evidence="2" type="ORF">QTO34_005278</name>
</gene>
<comment type="caution">
    <text evidence="2">The sequence shown here is derived from an EMBL/GenBank/DDBJ whole genome shotgun (WGS) entry which is preliminary data.</text>
</comment>
<sequence length="263" mass="28682">MQRESNPPPRDAPSPQRRPSPLHAPECSHLTLPRKLVAHDADHWNVQNRADQIELHHLALALGESQQRRDPLHHHGVAHALQKGERVTAPRRARGGERQERQIAQARLDGHHHFQRQVVGQEPFHAVQVVHGEEEGVPRPQGLGPCALPGLPDARRPPARQGAPQPARARRGRRGPPSRGLRLISLGAGPAAVRSAAGRAGGRGPGLQVHRAHPHRVSDALEDLAGLRVRGGAGHPGQHQCAGRRQQQTDPAQQPPQTQSPHY</sequence>
<name>A0AA40LIU0_CNENI</name>
<keyword evidence="3" id="KW-1185">Reference proteome</keyword>
<dbReference type="Proteomes" id="UP001177744">
    <property type="component" value="Unassembled WGS sequence"/>
</dbReference>
<evidence type="ECO:0000313" key="2">
    <source>
        <dbReference type="EMBL" id="KAK1334275.1"/>
    </source>
</evidence>
<feature type="region of interest" description="Disordered" evidence="1">
    <location>
        <begin position="229"/>
        <end position="263"/>
    </location>
</feature>
<organism evidence="2 3">
    <name type="scientific">Cnephaeus nilssonii</name>
    <name type="common">Northern bat</name>
    <name type="synonym">Eptesicus nilssonii</name>
    <dbReference type="NCBI Taxonomy" id="3371016"/>
    <lineage>
        <taxon>Eukaryota</taxon>
        <taxon>Metazoa</taxon>
        <taxon>Chordata</taxon>
        <taxon>Craniata</taxon>
        <taxon>Vertebrata</taxon>
        <taxon>Euteleostomi</taxon>
        <taxon>Mammalia</taxon>
        <taxon>Eutheria</taxon>
        <taxon>Laurasiatheria</taxon>
        <taxon>Chiroptera</taxon>
        <taxon>Yangochiroptera</taxon>
        <taxon>Vespertilionidae</taxon>
        <taxon>Cnephaeus</taxon>
    </lineage>
</organism>
<feature type="region of interest" description="Disordered" evidence="1">
    <location>
        <begin position="1"/>
        <end position="28"/>
    </location>
</feature>
<feature type="compositionally biased region" description="Low complexity" evidence="1">
    <location>
        <begin position="187"/>
        <end position="198"/>
    </location>
</feature>
<protein>
    <submittedName>
        <fullName evidence="2">Uncharacterized protein</fullName>
    </submittedName>
</protein>
<dbReference type="EMBL" id="JAULJE010000015">
    <property type="protein sequence ID" value="KAK1334275.1"/>
    <property type="molecule type" value="Genomic_DNA"/>
</dbReference>
<feature type="compositionally biased region" description="Low complexity" evidence="1">
    <location>
        <begin position="246"/>
        <end position="263"/>
    </location>
</feature>
<feature type="compositionally biased region" description="Pro residues" evidence="1">
    <location>
        <begin position="1"/>
        <end position="18"/>
    </location>
</feature>
<feature type="region of interest" description="Disordered" evidence="1">
    <location>
        <begin position="133"/>
        <end position="216"/>
    </location>
</feature>
<dbReference type="AlphaFoldDB" id="A0AA40LIU0"/>
<evidence type="ECO:0000313" key="3">
    <source>
        <dbReference type="Proteomes" id="UP001177744"/>
    </source>
</evidence>
<reference evidence="2" key="1">
    <citation type="submission" date="2023-06" db="EMBL/GenBank/DDBJ databases">
        <title>Reference genome for the Northern bat (Eptesicus nilssonii), a most northern bat species.</title>
        <authorList>
            <person name="Laine V.N."/>
            <person name="Pulliainen A.T."/>
            <person name="Lilley T.M."/>
        </authorList>
    </citation>
    <scope>NUCLEOTIDE SEQUENCE</scope>
    <source>
        <strain evidence="2">BLF_Eptnil</strain>
        <tissue evidence="2">Kidney</tissue>
    </source>
</reference>
<accession>A0AA40LIU0</accession>
<evidence type="ECO:0000256" key="1">
    <source>
        <dbReference type="SAM" id="MobiDB-lite"/>
    </source>
</evidence>
<proteinExistence type="predicted"/>